<comment type="caution">
    <text evidence="1">The sequence shown here is derived from an EMBL/GenBank/DDBJ whole genome shotgun (WGS) entry which is preliminary data.</text>
</comment>
<dbReference type="AlphaFoldDB" id="R4Z3H2"/>
<keyword evidence="2" id="KW-1185">Reference proteome</keyword>
<sequence>MTEHEQLSILSTEELADLETEIEQATHHPVAKDLATEMREFHGWTIDKLEILRLYLRGGYVRVAGGGSYIDAFAGQGQGAFNGTTFSGSAIVAAQSEAFGRLHLIEQDQRSHRLLAQRLAELPDKLRARCELHPPGDCNQIIPTLLDAAVINSDKPCFAFLDPDSTQLAWETIEALAAYKTYTPNPVEPKKPKACKIELWILFNTHQAIYRLWADNREKYPETMGADALDHLMGGREAWWDLWESGQPSNALLRRYVERLKSLGYQYVLPQPVRDPVDGRVHYYMIHVTDHPSALGLMRWAKKQTGRIYATELPGTETF</sequence>
<evidence type="ECO:0000313" key="1">
    <source>
        <dbReference type="EMBL" id="CCM65225.1"/>
    </source>
</evidence>
<organism evidence="1 2">
    <name type="scientific">Candidatus Neomicrothrix parvicella RN1</name>
    <dbReference type="NCBI Taxonomy" id="1229780"/>
    <lineage>
        <taxon>Bacteria</taxon>
        <taxon>Bacillati</taxon>
        <taxon>Actinomycetota</taxon>
        <taxon>Acidimicrobiia</taxon>
        <taxon>Acidimicrobiales</taxon>
        <taxon>Microthrixaceae</taxon>
        <taxon>Candidatus Neomicrothrix</taxon>
    </lineage>
</organism>
<name>R4Z3H2_9ACTN</name>
<dbReference type="HOGENOM" id="CLU_914245_0_0_11"/>
<accession>R4Z3H2</accession>
<evidence type="ECO:0000313" key="2">
    <source>
        <dbReference type="Proteomes" id="UP000018291"/>
    </source>
</evidence>
<dbReference type="EMBL" id="CANL01000058">
    <property type="protein sequence ID" value="CCM65225.1"/>
    <property type="molecule type" value="Genomic_DNA"/>
</dbReference>
<evidence type="ECO:0008006" key="3">
    <source>
        <dbReference type="Google" id="ProtNLM"/>
    </source>
</evidence>
<dbReference type="InterPro" id="IPR031009">
    <property type="entry name" value="Tcm_partner"/>
</dbReference>
<dbReference type="OrthoDB" id="8445532at2"/>
<dbReference type="eggNOG" id="ENOG502Z8JQ">
    <property type="taxonomic scope" value="Bacteria"/>
</dbReference>
<dbReference type="Proteomes" id="UP000018291">
    <property type="component" value="Unassembled WGS sequence"/>
</dbReference>
<dbReference type="STRING" id="1229780.BN381_610009"/>
<gene>
    <name evidence="1" type="ORF">BN381_610009</name>
</gene>
<dbReference type="NCBIfam" id="TIGR04474">
    <property type="entry name" value="tcm_partner"/>
    <property type="match status" value="1"/>
</dbReference>
<protein>
    <recommendedName>
        <fullName evidence="3">Three-Cys-motif partner protein TcmP</fullName>
    </recommendedName>
</protein>
<reference evidence="1 2" key="1">
    <citation type="journal article" date="2013" name="ISME J.">
        <title>Metabolic model for the filamentous 'Candidatus Microthrix parvicella' based on genomic and metagenomic analyses.</title>
        <authorList>
            <person name="Jon McIlroy S."/>
            <person name="Kristiansen R."/>
            <person name="Albertsen M."/>
            <person name="Michael Karst S."/>
            <person name="Rossetti S."/>
            <person name="Lund Nielsen J."/>
            <person name="Tandoi V."/>
            <person name="James Seviour R."/>
            <person name="Nielsen P.H."/>
        </authorList>
    </citation>
    <scope>NUCLEOTIDE SEQUENCE [LARGE SCALE GENOMIC DNA]</scope>
    <source>
        <strain evidence="1 2">RN1</strain>
    </source>
</reference>
<proteinExistence type="predicted"/>
<dbReference type="RefSeq" id="WP_012229751.1">
    <property type="nucleotide sequence ID" value="NZ_HG422565.1"/>
</dbReference>